<evidence type="ECO:0000313" key="4">
    <source>
        <dbReference type="Proteomes" id="UP001596074"/>
    </source>
</evidence>
<reference evidence="4" key="1">
    <citation type="journal article" date="2019" name="Int. J. Syst. Evol. Microbiol.">
        <title>The Global Catalogue of Microorganisms (GCM) 10K type strain sequencing project: providing services to taxonomists for standard genome sequencing and annotation.</title>
        <authorList>
            <consortium name="The Broad Institute Genomics Platform"/>
            <consortium name="The Broad Institute Genome Sequencing Center for Infectious Disease"/>
            <person name="Wu L."/>
            <person name="Ma J."/>
        </authorList>
    </citation>
    <scope>NUCLEOTIDE SEQUENCE [LARGE SCALE GENOMIC DNA]</scope>
    <source>
        <strain evidence="4">KCTC 42087</strain>
    </source>
</reference>
<gene>
    <name evidence="3" type="ORF">ACFPZN_45865</name>
</gene>
<feature type="compositionally biased region" description="Basic residues" evidence="1">
    <location>
        <begin position="286"/>
        <end position="296"/>
    </location>
</feature>
<keyword evidence="2" id="KW-0812">Transmembrane</keyword>
<keyword evidence="4" id="KW-1185">Reference proteome</keyword>
<feature type="region of interest" description="Disordered" evidence="1">
    <location>
        <begin position="229"/>
        <end position="306"/>
    </location>
</feature>
<feature type="transmembrane region" description="Helical" evidence="2">
    <location>
        <begin position="116"/>
        <end position="137"/>
    </location>
</feature>
<keyword evidence="2" id="KW-0472">Membrane</keyword>
<sequence>MTAPNIAGERALSSRPVVRPLSSQEYTAVAVVAALVVVLAVIGFVNSFTAVAEAARPSFGMFAWTLPIGIDLGIAIFAAVDIVLARLDMRIGWLRLFPWTLTAATVYLNVAGETSAFGMIAHAILPCLWVVAVEVGAHVIRIRAGIASGTRMDRIRASRWLLAPFRTVVLWRRMVLWEIRSYGDALDRERARLLILTELQDTYGALAWRWKAPRRTRALYRLGELVPAAEPVQDEDEPTTLAAYPDEDPGDEDRPAAIEPGPPAPPSAPSSRMSEAPRPADDRPSKHGRTAPRARSSKGTAPDVDDLMPLGWRIAAELEARGLPVNRDTLAAALREADQSVSNQRAGVLLARLKAEAPADPTSKNTAPVTRTAEGDDAR</sequence>
<dbReference type="Proteomes" id="UP001596074">
    <property type="component" value="Unassembled WGS sequence"/>
</dbReference>
<accession>A0ABW1AES7</accession>
<organism evidence="3 4">
    <name type="scientific">Actinomadura rugatobispora</name>
    <dbReference type="NCBI Taxonomy" id="1994"/>
    <lineage>
        <taxon>Bacteria</taxon>
        <taxon>Bacillati</taxon>
        <taxon>Actinomycetota</taxon>
        <taxon>Actinomycetes</taxon>
        <taxon>Streptosporangiales</taxon>
        <taxon>Thermomonosporaceae</taxon>
        <taxon>Actinomadura</taxon>
    </lineage>
</organism>
<evidence type="ECO:0000256" key="1">
    <source>
        <dbReference type="SAM" id="MobiDB-lite"/>
    </source>
</evidence>
<feature type="region of interest" description="Disordered" evidence="1">
    <location>
        <begin position="353"/>
        <end position="379"/>
    </location>
</feature>
<dbReference type="Pfam" id="PF10935">
    <property type="entry name" value="DUF2637"/>
    <property type="match status" value="1"/>
</dbReference>
<protein>
    <submittedName>
        <fullName evidence="3">DUF2637 domain-containing protein</fullName>
    </submittedName>
</protein>
<keyword evidence="2" id="KW-1133">Transmembrane helix</keyword>
<dbReference type="EMBL" id="JBHSON010000101">
    <property type="protein sequence ID" value="MFC5752988.1"/>
    <property type="molecule type" value="Genomic_DNA"/>
</dbReference>
<evidence type="ECO:0000256" key="2">
    <source>
        <dbReference type="SAM" id="Phobius"/>
    </source>
</evidence>
<dbReference type="InterPro" id="IPR021235">
    <property type="entry name" value="DUF2637"/>
</dbReference>
<dbReference type="RefSeq" id="WP_378289545.1">
    <property type="nucleotide sequence ID" value="NZ_JBHSON010000101.1"/>
</dbReference>
<name>A0ABW1AES7_9ACTN</name>
<evidence type="ECO:0000313" key="3">
    <source>
        <dbReference type="EMBL" id="MFC5752988.1"/>
    </source>
</evidence>
<feature type="transmembrane region" description="Helical" evidence="2">
    <location>
        <begin position="92"/>
        <end position="110"/>
    </location>
</feature>
<feature type="transmembrane region" description="Helical" evidence="2">
    <location>
        <begin position="26"/>
        <end position="49"/>
    </location>
</feature>
<proteinExistence type="predicted"/>
<feature type="transmembrane region" description="Helical" evidence="2">
    <location>
        <begin position="61"/>
        <end position="85"/>
    </location>
</feature>
<comment type="caution">
    <text evidence="3">The sequence shown here is derived from an EMBL/GenBank/DDBJ whole genome shotgun (WGS) entry which is preliminary data.</text>
</comment>